<evidence type="ECO:0000256" key="3">
    <source>
        <dbReference type="ARBA" id="ARBA00022833"/>
    </source>
</evidence>
<feature type="region of interest" description="Disordered" evidence="5">
    <location>
        <begin position="550"/>
        <end position="610"/>
    </location>
</feature>
<dbReference type="SUPFAM" id="SSF57903">
    <property type="entry name" value="FYVE/PHD zinc finger"/>
    <property type="match status" value="1"/>
</dbReference>
<keyword evidence="2 4" id="KW-0863">Zinc-finger</keyword>
<feature type="compositionally biased region" description="Low complexity" evidence="5">
    <location>
        <begin position="434"/>
        <end position="445"/>
    </location>
</feature>
<proteinExistence type="predicted"/>
<feature type="compositionally biased region" description="Basic and acidic residues" evidence="5">
    <location>
        <begin position="224"/>
        <end position="238"/>
    </location>
</feature>
<feature type="region of interest" description="Disordered" evidence="5">
    <location>
        <begin position="418"/>
        <end position="457"/>
    </location>
</feature>
<feature type="compositionally biased region" description="Basic and acidic residues" evidence="5">
    <location>
        <begin position="349"/>
        <end position="359"/>
    </location>
</feature>
<feature type="compositionally biased region" description="Basic and acidic residues" evidence="5">
    <location>
        <begin position="582"/>
        <end position="610"/>
    </location>
</feature>
<feature type="compositionally biased region" description="Polar residues" evidence="5">
    <location>
        <begin position="311"/>
        <end position="320"/>
    </location>
</feature>
<feature type="region of interest" description="Disordered" evidence="5">
    <location>
        <begin position="1"/>
        <end position="52"/>
    </location>
</feature>
<dbReference type="InterPro" id="IPR011011">
    <property type="entry name" value="Znf_FYVE_PHD"/>
</dbReference>
<feature type="region of interest" description="Disordered" evidence="5">
    <location>
        <begin position="484"/>
        <end position="515"/>
    </location>
</feature>
<evidence type="ECO:0000256" key="5">
    <source>
        <dbReference type="SAM" id="MobiDB-lite"/>
    </source>
</evidence>
<gene>
    <name evidence="8" type="primary">LOC111084205</name>
</gene>
<dbReference type="Proteomes" id="UP000694941">
    <property type="component" value="Unplaced"/>
</dbReference>
<keyword evidence="1" id="KW-0479">Metal-binding</keyword>
<dbReference type="PANTHER" id="PTHR12157:SF21">
    <property type="entry name" value="RAB3 INTERACTING MOLECULE, ISOFORM F"/>
    <property type="match status" value="1"/>
</dbReference>
<evidence type="ECO:0000259" key="6">
    <source>
        <dbReference type="PROSITE" id="PS50178"/>
    </source>
</evidence>
<evidence type="ECO:0000313" key="8">
    <source>
        <dbReference type="RefSeq" id="XP_022236684.1"/>
    </source>
</evidence>
<dbReference type="InterPro" id="IPR013083">
    <property type="entry name" value="Znf_RING/FYVE/PHD"/>
</dbReference>
<name>A0ABM1RZ79_LIMPO</name>
<dbReference type="RefSeq" id="XP_022236684.1">
    <property type="nucleotide sequence ID" value="XM_022380976.1"/>
</dbReference>
<dbReference type="PANTHER" id="PTHR12157">
    <property type="entry name" value="REGULATING SYNAPTIC MEMBRANE EXOCYTOSIS PROTEIN"/>
    <property type="match status" value="1"/>
</dbReference>
<feature type="domain" description="FYVE-type" evidence="6">
    <location>
        <begin position="96"/>
        <end position="153"/>
    </location>
</feature>
<keyword evidence="7" id="KW-1185">Reference proteome</keyword>
<feature type="compositionally biased region" description="Basic and acidic residues" evidence="5">
    <location>
        <begin position="283"/>
        <end position="310"/>
    </location>
</feature>
<evidence type="ECO:0000256" key="2">
    <source>
        <dbReference type="ARBA" id="ARBA00022771"/>
    </source>
</evidence>
<dbReference type="Gene3D" id="3.30.40.10">
    <property type="entry name" value="Zinc/RING finger domain, C3HC4 (zinc finger)"/>
    <property type="match status" value="1"/>
</dbReference>
<reference evidence="8" key="1">
    <citation type="submission" date="2025-08" db="UniProtKB">
        <authorList>
            <consortium name="RefSeq"/>
        </authorList>
    </citation>
    <scope>IDENTIFICATION</scope>
    <source>
        <tissue evidence="8">Muscle</tissue>
    </source>
</reference>
<feature type="compositionally biased region" description="Polar residues" evidence="5">
    <location>
        <begin position="334"/>
        <end position="344"/>
    </location>
</feature>
<evidence type="ECO:0000256" key="1">
    <source>
        <dbReference type="ARBA" id="ARBA00022723"/>
    </source>
</evidence>
<dbReference type="InterPro" id="IPR039032">
    <property type="entry name" value="Rim-like"/>
</dbReference>
<keyword evidence="3" id="KW-0862">Zinc</keyword>
<feature type="non-terminal residue" evidence="8">
    <location>
        <position position="623"/>
    </location>
</feature>
<evidence type="ECO:0000256" key="4">
    <source>
        <dbReference type="PROSITE-ProRule" id="PRU00091"/>
    </source>
</evidence>
<protein>
    <submittedName>
        <fullName evidence="8">Regulating synaptic membrane exocytosis protein 2-like</fullName>
    </submittedName>
</protein>
<feature type="non-terminal residue" evidence="8">
    <location>
        <position position="1"/>
    </location>
</feature>
<dbReference type="GeneID" id="111084205"/>
<feature type="compositionally biased region" description="Basic and acidic residues" evidence="5">
    <location>
        <begin position="1"/>
        <end position="13"/>
    </location>
</feature>
<dbReference type="PROSITE" id="PS50178">
    <property type="entry name" value="ZF_FYVE"/>
    <property type="match status" value="1"/>
</dbReference>
<dbReference type="InterPro" id="IPR017455">
    <property type="entry name" value="Znf_FYVE-rel"/>
</dbReference>
<feature type="compositionally biased region" description="Basic and acidic residues" evidence="5">
    <location>
        <begin position="28"/>
        <end position="52"/>
    </location>
</feature>
<sequence>IVKTGTEEERERPIAFTKFRQVTTGIQEGRDLKGSERSPRAELEGSERSPRAELARLTTEERLIIERVWRKEEEFEKETKNVCTGGSSLMFRQTSSADQETCRICRKAIGGDEQSHRCDECRQAVCEDCASYSKGSKSAHQQWKCSFCRRRSQGQDRSGLEPPPGAGMHRVPSVRRMTQKMRHLGREGSVLVPEQSVDREEKIGLKGGPTKSLEKRRSGSFADEPERSFSLDDPDQRREKNHAHKTRICRDSRPPVERQKSTECPRESLKVRRGNRSGTRGSFPERKIISHSGEGHLSLDRKTSFDDQRGTKGNQSSHGSYTDAVTGHHHQKDLFQQHTSLDSESSVDEFIHEEVEEKRRRNRIRKRLRIQRQKFYVEEPDSDSTISRAELQTRGDASHRTLGGSVETLDKWRWHATAQTADKSSPAATFGQHSSDSSDLGDVSGEISPLSDRSGRGERYDSCYFSERLGIKSHIKLQKSRMHTTVFDKDRSGTLDSSPSPDEHEMGHSQTDKSVSLEDQEVFTYPTVALRRSIPSVFVDTVADVVPSTRLYPPNEEPHRRHSTGRALPRVPVPENQLGVEPVERHSTHSLDLPRDETCKPERRASAPERENIKIVVDQVDDK</sequence>
<feature type="compositionally biased region" description="Basic and acidic residues" evidence="5">
    <location>
        <begin position="248"/>
        <end position="270"/>
    </location>
</feature>
<feature type="compositionally biased region" description="Basic and acidic residues" evidence="5">
    <location>
        <begin position="501"/>
        <end position="511"/>
    </location>
</feature>
<accession>A0ABM1RZ79</accession>
<organism evidence="7 8">
    <name type="scientific">Limulus polyphemus</name>
    <name type="common">Atlantic horseshoe crab</name>
    <dbReference type="NCBI Taxonomy" id="6850"/>
    <lineage>
        <taxon>Eukaryota</taxon>
        <taxon>Metazoa</taxon>
        <taxon>Ecdysozoa</taxon>
        <taxon>Arthropoda</taxon>
        <taxon>Chelicerata</taxon>
        <taxon>Merostomata</taxon>
        <taxon>Xiphosura</taxon>
        <taxon>Limulidae</taxon>
        <taxon>Limulus</taxon>
    </lineage>
</organism>
<feature type="region of interest" description="Disordered" evidence="5">
    <location>
        <begin position="182"/>
        <end position="360"/>
    </location>
</feature>
<evidence type="ECO:0000313" key="7">
    <source>
        <dbReference type="Proteomes" id="UP000694941"/>
    </source>
</evidence>
<feature type="compositionally biased region" description="Polar residues" evidence="5">
    <location>
        <begin position="418"/>
        <end position="433"/>
    </location>
</feature>